<feature type="domain" description="Penicillin-binding protein dimerisation" evidence="6">
    <location>
        <begin position="57"/>
        <end position="216"/>
    </location>
</feature>
<dbReference type="Gene3D" id="3.30.450.330">
    <property type="match status" value="1"/>
</dbReference>
<name>A0ABW5J580_9BACT</name>
<comment type="subcellular location">
    <subcellularLocation>
        <location evidence="1">Membrane</location>
    </subcellularLocation>
</comment>
<keyword evidence="4" id="KW-1133">Transmembrane helix</keyword>
<keyword evidence="4" id="KW-0812">Transmembrane</keyword>
<evidence type="ECO:0000259" key="6">
    <source>
        <dbReference type="Pfam" id="PF03717"/>
    </source>
</evidence>
<dbReference type="SUPFAM" id="SSF56601">
    <property type="entry name" value="beta-lactamase/transpeptidase-like"/>
    <property type="match status" value="1"/>
</dbReference>
<evidence type="ECO:0000256" key="1">
    <source>
        <dbReference type="ARBA" id="ARBA00004370"/>
    </source>
</evidence>
<keyword evidence="2" id="KW-0121">Carboxypeptidase</keyword>
<protein>
    <submittedName>
        <fullName evidence="7">Penicillin-binding transpeptidase domain-containing protein</fullName>
    </submittedName>
</protein>
<dbReference type="SUPFAM" id="SSF56519">
    <property type="entry name" value="Penicillin binding protein dimerisation domain"/>
    <property type="match status" value="1"/>
</dbReference>
<dbReference type="InterPro" id="IPR005311">
    <property type="entry name" value="PBP_dimer"/>
</dbReference>
<keyword evidence="3 4" id="KW-0472">Membrane</keyword>
<feature type="transmembrane region" description="Helical" evidence="4">
    <location>
        <begin position="21"/>
        <end position="39"/>
    </location>
</feature>
<dbReference type="InterPro" id="IPR036138">
    <property type="entry name" value="PBP_dimer_sf"/>
</dbReference>
<accession>A0ABW5J580</accession>
<dbReference type="PANTHER" id="PTHR30627">
    <property type="entry name" value="PEPTIDOGLYCAN D,D-TRANSPEPTIDASE"/>
    <property type="match status" value="1"/>
</dbReference>
<gene>
    <name evidence="7" type="ORF">ACFSR2_08965</name>
</gene>
<feature type="domain" description="Penicillin-binding protein transpeptidase" evidence="5">
    <location>
        <begin position="269"/>
        <end position="578"/>
    </location>
</feature>
<dbReference type="Pfam" id="PF03717">
    <property type="entry name" value="PBP_dimer"/>
    <property type="match status" value="1"/>
</dbReference>
<reference evidence="8" key="1">
    <citation type="journal article" date="2019" name="Int. J. Syst. Evol. Microbiol.">
        <title>The Global Catalogue of Microorganisms (GCM) 10K type strain sequencing project: providing services to taxonomists for standard genome sequencing and annotation.</title>
        <authorList>
            <consortium name="The Broad Institute Genomics Platform"/>
            <consortium name="The Broad Institute Genome Sequencing Center for Infectious Disease"/>
            <person name="Wu L."/>
            <person name="Ma J."/>
        </authorList>
    </citation>
    <scope>NUCLEOTIDE SEQUENCE [LARGE SCALE GENOMIC DNA]</scope>
    <source>
        <strain evidence="8">KCTC 52344</strain>
    </source>
</reference>
<keyword evidence="2" id="KW-0645">Protease</keyword>
<keyword evidence="2" id="KW-0378">Hydrolase</keyword>
<evidence type="ECO:0000256" key="2">
    <source>
        <dbReference type="ARBA" id="ARBA00022645"/>
    </source>
</evidence>
<dbReference type="InterPro" id="IPR012338">
    <property type="entry name" value="Beta-lactam/transpept-like"/>
</dbReference>
<evidence type="ECO:0000313" key="8">
    <source>
        <dbReference type="Proteomes" id="UP001597510"/>
    </source>
</evidence>
<keyword evidence="8" id="KW-1185">Reference proteome</keyword>
<sequence>MSSKPSIRDEIQWRAKLTFGLVFLIGTLIVAQIFVVQVFQKKKWMAKVEKVQRKPMKIKATRGNIYATDGSSLLATSVPQYRVGLDVTRAKTKYLDTKLDSLAHLIADFFEDRSAAQYKELILNARRGGKVKFVAFGNRLVDFQEMEEIKSYPFFREGPMKGGGKFEQLNRRVMPFDDMALRSIGKLDRDTQTKGDFGIEFSFNNYLAGRDGVGFFQRLAGGVWKPLEDTPEVRPESGQDVVTTIDVNFQDIVESSLRNQVVSTNAKYGSAIVMEVATGQIKAITNLSRRTKNDQVYYTEDFNYAVKGGTDPGSTFKLATMVAVLEKSKLGLDDFAATCNGTIMHNNIEMKCSEEHGNQTVKQVFEHSCNIGVYALVKKYFGFTKADNFVAYMKNFRLDKPVGFQLKGETDPIIKDNKSSTFSSTTIPWMSIGYESRLTPLQMLTFYNAIANNGHWVQPYIVKEIREADRVIEKFEGRKEEGQICSDRTIKMAHEMMKGVVENGTARNINTGFCKVAGKTGTSQKRENGYVRGQYYTAFIGFFPADNPKYSCAVIIDEPHGANLYARDVAAPVFRTIADKVFAYDVAIHPANNKNSNIQKIETHEQSGYAEDFRTVAEALGLQNVPNNAGWAKAVKNGNSIAWRKVNETTDVPNVEGMTLRDAIYLLENKGYKVKYSGLGKVANFAVESSKTVSLTLQ</sequence>
<proteinExistence type="predicted"/>
<dbReference type="InterPro" id="IPR001460">
    <property type="entry name" value="PCN-bd_Tpept"/>
</dbReference>
<dbReference type="Gene3D" id="3.40.710.10">
    <property type="entry name" value="DD-peptidase/beta-lactamase superfamily"/>
    <property type="match status" value="1"/>
</dbReference>
<dbReference type="Pfam" id="PF00905">
    <property type="entry name" value="Transpeptidase"/>
    <property type="match status" value="1"/>
</dbReference>
<dbReference type="Gene3D" id="3.90.1310.10">
    <property type="entry name" value="Penicillin-binding protein 2a (Domain 2)"/>
    <property type="match status" value="1"/>
</dbReference>
<organism evidence="7 8">
    <name type="scientific">Emticicia soli</name>
    <dbReference type="NCBI Taxonomy" id="2027878"/>
    <lineage>
        <taxon>Bacteria</taxon>
        <taxon>Pseudomonadati</taxon>
        <taxon>Bacteroidota</taxon>
        <taxon>Cytophagia</taxon>
        <taxon>Cytophagales</taxon>
        <taxon>Leadbetterellaceae</taxon>
        <taxon>Emticicia</taxon>
    </lineage>
</organism>
<dbReference type="RefSeq" id="WP_340234955.1">
    <property type="nucleotide sequence ID" value="NZ_JBBEWC010000003.1"/>
</dbReference>
<dbReference type="PANTHER" id="PTHR30627:SF1">
    <property type="entry name" value="PEPTIDOGLYCAN D,D-TRANSPEPTIDASE FTSI"/>
    <property type="match status" value="1"/>
</dbReference>
<dbReference type="Proteomes" id="UP001597510">
    <property type="component" value="Unassembled WGS sequence"/>
</dbReference>
<evidence type="ECO:0000259" key="5">
    <source>
        <dbReference type="Pfam" id="PF00905"/>
    </source>
</evidence>
<evidence type="ECO:0000313" key="7">
    <source>
        <dbReference type="EMBL" id="MFD2521011.1"/>
    </source>
</evidence>
<dbReference type="SUPFAM" id="SSF54184">
    <property type="entry name" value="Penicillin-binding protein 2x (pbp-2x), c-terminal domain"/>
    <property type="match status" value="1"/>
</dbReference>
<dbReference type="InterPro" id="IPR050515">
    <property type="entry name" value="Beta-lactam/transpept"/>
</dbReference>
<comment type="caution">
    <text evidence="7">The sequence shown here is derived from an EMBL/GenBank/DDBJ whole genome shotgun (WGS) entry which is preliminary data.</text>
</comment>
<dbReference type="EMBL" id="JBHULC010000008">
    <property type="protein sequence ID" value="MFD2521011.1"/>
    <property type="molecule type" value="Genomic_DNA"/>
</dbReference>
<evidence type="ECO:0000256" key="3">
    <source>
        <dbReference type="ARBA" id="ARBA00023136"/>
    </source>
</evidence>
<evidence type="ECO:0000256" key="4">
    <source>
        <dbReference type="SAM" id="Phobius"/>
    </source>
</evidence>